<dbReference type="InterPro" id="IPR027417">
    <property type="entry name" value="P-loop_NTPase"/>
</dbReference>
<sequence>MIIDVQGLKKRYKEQEVLKNITFQIDEPKIVALVGPNGSGKTTMMNCLMNLLPFQEGEVTILGKNHKDPTLFYEVSYLQDNRVLYGDLTGEDHLKFICNVQKLPVKKAKETAEAIGMAHYVKKRVRSYSLGMKQHLLLAMAVLNNPKLVLLDEPINGLDPTSAIHMRNILMDLYTKGTTVIISSHNLDEIDKMTNTIYFMKDGEILEESLADLNIPHYSLTVSDTAKAMEHFTLAGLPVGLEHGDLTFSETSYPLQTAIDICNQNGIQIHQIENRKIGAEKRYMELFESELKP</sequence>
<name>A0A0A3J008_9BACI</name>
<dbReference type="InterPro" id="IPR003439">
    <property type="entry name" value="ABC_transporter-like_ATP-bd"/>
</dbReference>
<protein>
    <submittedName>
        <fullName evidence="6">ABC transporter ATP-binding protein</fullName>
    </submittedName>
</protein>
<feature type="domain" description="ABC transporter" evidence="5">
    <location>
        <begin position="3"/>
        <end position="227"/>
    </location>
</feature>
<proteinExistence type="inferred from homology"/>
<dbReference type="SMART" id="SM00382">
    <property type="entry name" value="AAA"/>
    <property type="match status" value="1"/>
</dbReference>
<dbReference type="STRING" id="1220589.CD32_01490"/>
<keyword evidence="4 6" id="KW-0067">ATP-binding</keyword>
<dbReference type="GO" id="GO:0016887">
    <property type="term" value="F:ATP hydrolysis activity"/>
    <property type="evidence" value="ECO:0007669"/>
    <property type="project" value="InterPro"/>
</dbReference>
<dbReference type="eggNOG" id="COG1131">
    <property type="taxonomic scope" value="Bacteria"/>
</dbReference>
<dbReference type="InterPro" id="IPR003593">
    <property type="entry name" value="AAA+_ATPase"/>
</dbReference>
<dbReference type="Proteomes" id="UP000030437">
    <property type="component" value="Unassembled WGS sequence"/>
</dbReference>
<dbReference type="PROSITE" id="PS50893">
    <property type="entry name" value="ABC_TRANSPORTER_2"/>
    <property type="match status" value="1"/>
</dbReference>
<dbReference type="PANTHER" id="PTHR43335:SF4">
    <property type="entry name" value="ABC TRANSPORTER, ATP-BINDING PROTEIN"/>
    <property type="match status" value="1"/>
</dbReference>
<evidence type="ECO:0000256" key="2">
    <source>
        <dbReference type="ARBA" id="ARBA00022448"/>
    </source>
</evidence>
<keyword evidence="3" id="KW-0547">Nucleotide-binding</keyword>
<reference evidence="6 7" key="1">
    <citation type="submission" date="2014-02" db="EMBL/GenBank/DDBJ databases">
        <title>Draft genome sequence of Lysinibacillus odysseyi NBRC 100172.</title>
        <authorList>
            <person name="Zhang F."/>
            <person name="Wang G."/>
            <person name="Zhang L."/>
        </authorList>
    </citation>
    <scope>NUCLEOTIDE SEQUENCE [LARGE SCALE GENOMIC DNA]</scope>
    <source>
        <strain evidence="6 7">NBRC 100172</strain>
    </source>
</reference>
<keyword evidence="7" id="KW-1185">Reference proteome</keyword>
<dbReference type="EMBL" id="JPVP01000039">
    <property type="protein sequence ID" value="KGR88508.1"/>
    <property type="molecule type" value="Genomic_DNA"/>
</dbReference>
<accession>A0A0A3J008</accession>
<evidence type="ECO:0000256" key="1">
    <source>
        <dbReference type="ARBA" id="ARBA00005417"/>
    </source>
</evidence>
<keyword evidence="2" id="KW-0813">Transport</keyword>
<dbReference type="OrthoDB" id="2365508at2"/>
<evidence type="ECO:0000256" key="3">
    <source>
        <dbReference type="ARBA" id="ARBA00022741"/>
    </source>
</evidence>
<dbReference type="SUPFAM" id="SSF52540">
    <property type="entry name" value="P-loop containing nucleoside triphosphate hydrolases"/>
    <property type="match status" value="1"/>
</dbReference>
<organism evidence="6 7">
    <name type="scientific">Lysinibacillus odysseyi 34hs-1 = NBRC 100172</name>
    <dbReference type="NCBI Taxonomy" id="1220589"/>
    <lineage>
        <taxon>Bacteria</taxon>
        <taxon>Bacillati</taxon>
        <taxon>Bacillota</taxon>
        <taxon>Bacilli</taxon>
        <taxon>Bacillales</taxon>
        <taxon>Bacillaceae</taxon>
        <taxon>Lysinibacillus</taxon>
    </lineage>
</organism>
<dbReference type="GO" id="GO:0005524">
    <property type="term" value="F:ATP binding"/>
    <property type="evidence" value="ECO:0007669"/>
    <property type="project" value="UniProtKB-KW"/>
</dbReference>
<dbReference type="Pfam" id="PF00005">
    <property type="entry name" value="ABC_tran"/>
    <property type="match status" value="1"/>
</dbReference>
<dbReference type="RefSeq" id="WP_036150435.1">
    <property type="nucleotide sequence ID" value="NZ_AVCX01000025.1"/>
</dbReference>
<dbReference type="PANTHER" id="PTHR43335">
    <property type="entry name" value="ABC TRANSPORTER, ATP-BINDING PROTEIN"/>
    <property type="match status" value="1"/>
</dbReference>
<gene>
    <name evidence="6" type="ORF">CD32_01490</name>
</gene>
<comment type="similarity">
    <text evidence="1">Belongs to the ABC transporter superfamily.</text>
</comment>
<evidence type="ECO:0000313" key="6">
    <source>
        <dbReference type="EMBL" id="KGR88508.1"/>
    </source>
</evidence>
<evidence type="ECO:0000313" key="7">
    <source>
        <dbReference type="Proteomes" id="UP000030437"/>
    </source>
</evidence>
<dbReference type="AlphaFoldDB" id="A0A0A3J008"/>
<evidence type="ECO:0000259" key="5">
    <source>
        <dbReference type="PROSITE" id="PS50893"/>
    </source>
</evidence>
<comment type="caution">
    <text evidence="6">The sequence shown here is derived from an EMBL/GenBank/DDBJ whole genome shotgun (WGS) entry which is preliminary data.</text>
</comment>
<dbReference type="Gene3D" id="3.40.50.300">
    <property type="entry name" value="P-loop containing nucleotide triphosphate hydrolases"/>
    <property type="match status" value="1"/>
</dbReference>
<evidence type="ECO:0000256" key="4">
    <source>
        <dbReference type="ARBA" id="ARBA00022840"/>
    </source>
</evidence>